<dbReference type="EMBL" id="BRXS01000008">
    <property type="protein sequence ID" value="GLC28288.1"/>
    <property type="molecule type" value="Genomic_DNA"/>
</dbReference>
<comment type="caution">
    <text evidence="1">The sequence shown here is derived from an EMBL/GenBank/DDBJ whole genome shotgun (WGS) entry which is preliminary data.</text>
</comment>
<accession>A0AA37VD10</accession>
<evidence type="ECO:0000313" key="2">
    <source>
        <dbReference type="Proteomes" id="UP001161325"/>
    </source>
</evidence>
<dbReference type="Proteomes" id="UP001161325">
    <property type="component" value="Unassembled WGS sequence"/>
</dbReference>
<gene>
    <name evidence="1" type="ORF">rosag_48010</name>
</gene>
<proteinExistence type="predicted"/>
<dbReference type="AlphaFoldDB" id="A0AA37VD10"/>
<keyword evidence="2" id="KW-1185">Reference proteome</keyword>
<sequence>MWWDGFVATQLLQNRPRSIREVENAARLYLRLMVHARPETATLGEIPFADTVLLKAWSEAQWAAPTAAEPARGASAPVEG</sequence>
<evidence type="ECO:0000313" key="1">
    <source>
        <dbReference type="EMBL" id="GLC28288.1"/>
    </source>
</evidence>
<organism evidence="1 2">
    <name type="scientific">Roseisolibacter agri</name>
    <dbReference type="NCBI Taxonomy" id="2014610"/>
    <lineage>
        <taxon>Bacteria</taxon>
        <taxon>Pseudomonadati</taxon>
        <taxon>Gemmatimonadota</taxon>
        <taxon>Gemmatimonadia</taxon>
        <taxon>Gemmatimonadales</taxon>
        <taxon>Gemmatimonadaceae</taxon>
        <taxon>Roseisolibacter</taxon>
    </lineage>
</organism>
<dbReference type="RefSeq" id="WP_284352687.1">
    <property type="nucleotide sequence ID" value="NZ_BRXS01000008.1"/>
</dbReference>
<name>A0AA37VD10_9BACT</name>
<reference evidence="1" key="1">
    <citation type="submission" date="2022-08" db="EMBL/GenBank/DDBJ databases">
        <title>Draft genome sequencing of Roseisolibacter agri AW1220.</title>
        <authorList>
            <person name="Tobiishi Y."/>
            <person name="Tonouchi A."/>
        </authorList>
    </citation>
    <scope>NUCLEOTIDE SEQUENCE</scope>
    <source>
        <strain evidence="1">AW1220</strain>
    </source>
</reference>
<protein>
    <submittedName>
        <fullName evidence="1">Uncharacterized protein</fullName>
    </submittedName>
</protein>